<dbReference type="InterPro" id="IPR027417">
    <property type="entry name" value="P-loop_NTPase"/>
</dbReference>
<dbReference type="SUPFAM" id="SSF52540">
    <property type="entry name" value="P-loop containing nucleoside triphosphate hydrolases"/>
    <property type="match status" value="1"/>
</dbReference>
<evidence type="ECO:0000313" key="2">
    <source>
        <dbReference type="Proteomes" id="UP001596157"/>
    </source>
</evidence>
<evidence type="ECO:0008006" key="3">
    <source>
        <dbReference type="Google" id="ProtNLM"/>
    </source>
</evidence>
<dbReference type="Proteomes" id="UP001596157">
    <property type="component" value="Unassembled WGS sequence"/>
</dbReference>
<sequence>MELLADRVAVGGAHGEVLAATSLRVGPGALAVVAGEPGAGHTAFGLAITGRLRPSAGTLSPGAGVLRARSALVDAPGVSEPEGALRTADVVAEALVLAGRRGGRREVAAVLAEHGLDAATRFEAVPARERIALLAGIARPDLLVLDTPDRHSGDPDTWWPTALHHAGQGRAVVVLCGAATARLLPVTPALLGETDQPEPLETVQ</sequence>
<reference evidence="2" key="1">
    <citation type="journal article" date="2019" name="Int. J. Syst. Evol. Microbiol.">
        <title>The Global Catalogue of Microorganisms (GCM) 10K type strain sequencing project: providing services to taxonomists for standard genome sequencing and annotation.</title>
        <authorList>
            <consortium name="The Broad Institute Genomics Platform"/>
            <consortium name="The Broad Institute Genome Sequencing Center for Infectious Disease"/>
            <person name="Wu L."/>
            <person name="Ma J."/>
        </authorList>
    </citation>
    <scope>NUCLEOTIDE SEQUENCE [LARGE SCALE GENOMIC DNA]</scope>
    <source>
        <strain evidence="2">CCUG 59778</strain>
    </source>
</reference>
<evidence type="ECO:0000313" key="1">
    <source>
        <dbReference type="EMBL" id="MFC5287878.1"/>
    </source>
</evidence>
<dbReference type="EMBL" id="JBHSKF010000005">
    <property type="protein sequence ID" value="MFC5287878.1"/>
    <property type="molecule type" value="Genomic_DNA"/>
</dbReference>
<comment type="caution">
    <text evidence="1">The sequence shown here is derived from an EMBL/GenBank/DDBJ whole genome shotgun (WGS) entry which is preliminary data.</text>
</comment>
<dbReference type="RefSeq" id="WP_378247298.1">
    <property type="nucleotide sequence ID" value="NZ_JBHSKF010000005.1"/>
</dbReference>
<proteinExistence type="predicted"/>
<organism evidence="1 2">
    <name type="scientific">Actinokineospora guangxiensis</name>
    <dbReference type="NCBI Taxonomy" id="1490288"/>
    <lineage>
        <taxon>Bacteria</taxon>
        <taxon>Bacillati</taxon>
        <taxon>Actinomycetota</taxon>
        <taxon>Actinomycetes</taxon>
        <taxon>Pseudonocardiales</taxon>
        <taxon>Pseudonocardiaceae</taxon>
        <taxon>Actinokineospora</taxon>
    </lineage>
</organism>
<dbReference type="Gene3D" id="3.40.50.300">
    <property type="entry name" value="P-loop containing nucleotide triphosphate hydrolases"/>
    <property type="match status" value="1"/>
</dbReference>
<gene>
    <name evidence="1" type="ORF">ACFPM7_12520</name>
</gene>
<accession>A0ABW0ENK3</accession>
<protein>
    <recommendedName>
        <fullName evidence="3">ABC transporter family protein</fullName>
    </recommendedName>
</protein>
<keyword evidence="2" id="KW-1185">Reference proteome</keyword>
<name>A0ABW0ENK3_9PSEU</name>